<dbReference type="InterPro" id="IPR028278">
    <property type="entry name" value="MRI"/>
</dbReference>
<accession>A0A1S3PFA9</accession>
<dbReference type="GO" id="GO:0005737">
    <property type="term" value="C:cytoplasm"/>
    <property type="evidence" value="ECO:0007669"/>
    <property type="project" value="TreeGrafter"/>
</dbReference>
<dbReference type="GO" id="GO:0006303">
    <property type="term" value="P:double-strand break repair via nonhomologous end joining"/>
    <property type="evidence" value="ECO:0007669"/>
    <property type="project" value="TreeGrafter"/>
</dbReference>
<keyword evidence="2" id="KW-1185">Reference proteome</keyword>
<sequence length="203" mass="22701">MSGRRRELPSWMVRKDEDRVKDKETLKRITSGKRTRRKRVERVAFYCMNEKELVEAAVSYLNDFGAGEDGACHGDKQVKSSVVGCSMNAKNNCVREKKRRLSELDVVAESSDSDAQDRTYVSETDIDVAEEDTLLYAQNNNTHNNNIEQGPEGQSSGPGHGHYDADGPGDLAQDVEGAEDHSRSQSPTADDDSLRLVREIFFT</sequence>
<dbReference type="Proteomes" id="UP001652741">
    <property type="component" value="Chromosome ssa24"/>
</dbReference>
<dbReference type="AlphaFoldDB" id="A0A1S3PFA9"/>
<evidence type="ECO:0000313" key="3">
    <source>
        <dbReference type="RefSeq" id="XP_014026301.2"/>
    </source>
</evidence>
<feature type="region of interest" description="Disordered" evidence="1">
    <location>
        <begin position="141"/>
        <end position="195"/>
    </location>
</feature>
<dbReference type="RefSeq" id="XP_014026301.2">
    <property type="nucleotide sequence ID" value="XM_014170826.2"/>
</dbReference>
<evidence type="ECO:0000256" key="1">
    <source>
        <dbReference type="SAM" id="MobiDB-lite"/>
    </source>
</evidence>
<dbReference type="GO" id="GO:0005634">
    <property type="term" value="C:nucleus"/>
    <property type="evidence" value="ECO:0007669"/>
    <property type="project" value="TreeGrafter"/>
</dbReference>
<proteinExistence type="predicted"/>
<protein>
    <submittedName>
        <fullName evidence="3">Uncharacterized protein</fullName>
    </submittedName>
</protein>
<evidence type="ECO:0000313" key="2">
    <source>
        <dbReference type="Proteomes" id="UP001652741"/>
    </source>
</evidence>
<organism evidence="2 3">
    <name type="scientific">Salmo salar</name>
    <name type="common">Atlantic salmon</name>
    <dbReference type="NCBI Taxonomy" id="8030"/>
    <lineage>
        <taxon>Eukaryota</taxon>
        <taxon>Metazoa</taxon>
        <taxon>Chordata</taxon>
        <taxon>Craniata</taxon>
        <taxon>Vertebrata</taxon>
        <taxon>Euteleostomi</taxon>
        <taxon>Actinopterygii</taxon>
        <taxon>Neopterygii</taxon>
        <taxon>Teleostei</taxon>
        <taxon>Protacanthopterygii</taxon>
        <taxon>Salmoniformes</taxon>
        <taxon>Salmonidae</taxon>
        <taxon>Salmoninae</taxon>
        <taxon>Salmo</taxon>
    </lineage>
</organism>
<name>A0A1S3PFA9_SALSA</name>
<reference evidence="3" key="1">
    <citation type="submission" date="2025-08" db="UniProtKB">
        <authorList>
            <consortium name="RefSeq"/>
        </authorList>
    </citation>
    <scope>IDENTIFICATION</scope>
</reference>
<dbReference type="PANTHER" id="PTHR14566:SF0">
    <property type="entry name" value="CELL CYCLE REGULATOR OF NON-HOMOLOGOUS END JOINING"/>
    <property type="match status" value="1"/>
</dbReference>
<dbReference type="KEGG" id="sasa:106585066"/>
<dbReference type="GO" id="GO:2001033">
    <property type="term" value="P:negative regulation of double-strand break repair via nonhomologous end joining"/>
    <property type="evidence" value="ECO:0007669"/>
    <property type="project" value="InterPro"/>
</dbReference>
<dbReference type="PANTHER" id="PTHR14566">
    <property type="entry name" value="CELL CYCLE REGULATOR OF NON-HOMOLOGOUS END JOINING"/>
    <property type="match status" value="1"/>
</dbReference>
<gene>
    <name evidence="3" type="primary">LOC106585066</name>
</gene>